<dbReference type="Proteomes" id="UP000430975">
    <property type="component" value="Unassembled WGS sequence"/>
</dbReference>
<dbReference type="GO" id="GO:0031415">
    <property type="term" value="C:NatA complex"/>
    <property type="evidence" value="ECO:0007669"/>
    <property type="project" value="TreeGrafter"/>
</dbReference>
<sequence length="162" mass="18638">MKQYTIKQVNALEYQILQKFLYEALFQPDPKNLFPFSIVETAELNKYIDKFGQLIGDYAIASYDGENPIGLVWVRLVEGYGHVDSKTPELNISILSPYRGKGIGRTLLQSMFQLLKDKDYKKVSLSVQKANRALTLYLALGFEIYTEDEETFTMIYSLINND</sequence>
<keyword evidence="1 4" id="KW-0808">Transferase</keyword>
<dbReference type="InterPro" id="IPR051556">
    <property type="entry name" value="N-term/lysine_N-AcTrnsfr"/>
</dbReference>
<reference evidence="4 5" key="1">
    <citation type="submission" date="2019-11" db="EMBL/GenBank/DDBJ databases">
        <title>Characterisation of Fundicoccus ignavus gen. nov. sp. nov., a novel genus of the family Aerococcaceae isolated from bulk tank milk.</title>
        <authorList>
            <person name="Siebert A."/>
            <person name="Huptas C."/>
            <person name="Wenning M."/>
            <person name="Scherer S."/>
            <person name="Doll E.V."/>
        </authorList>
    </citation>
    <scope>NUCLEOTIDE SEQUENCE [LARGE SCALE GENOMIC DNA]</scope>
    <source>
        <strain evidence="4 5">WS4759</strain>
    </source>
</reference>
<gene>
    <name evidence="4" type="ORF">GIY09_05840</name>
</gene>
<keyword evidence="2" id="KW-0012">Acyltransferase</keyword>
<evidence type="ECO:0000256" key="2">
    <source>
        <dbReference type="ARBA" id="ARBA00023315"/>
    </source>
</evidence>
<accession>A0A6I2GLG3</accession>
<dbReference type="GO" id="GO:0007064">
    <property type="term" value="P:mitotic sister chromatid cohesion"/>
    <property type="evidence" value="ECO:0007669"/>
    <property type="project" value="TreeGrafter"/>
</dbReference>
<evidence type="ECO:0000313" key="5">
    <source>
        <dbReference type="Proteomes" id="UP000430975"/>
    </source>
</evidence>
<dbReference type="EMBL" id="WJQS01000004">
    <property type="protein sequence ID" value="MRI85398.1"/>
    <property type="molecule type" value="Genomic_DNA"/>
</dbReference>
<dbReference type="CDD" id="cd04301">
    <property type="entry name" value="NAT_SF"/>
    <property type="match status" value="1"/>
</dbReference>
<dbReference type="RefSeq" id="WP_153863459.1">
    <property type="nucleotide sequence ID" value="NZ_WJQS01000004.1"/>
</dbReference>
<dbReference type="PANTHER" id="PTHR42919">
    <property type="entry name" value="N-ALPHA-ACETYLTRANSFERASE"/>
    <property type="match status" value="1"/>
</dbReference>
<comment type="caution">
    <text evidence="4">The sequence shown here is derived from an EMBL/GenBank/DDBJ whole genome shotgun (WGS) entry which is preliminary data.</text>
</comment>
<feature type="domain" description="N-acetyltransferase" evidence="3">
    <location>
        <begin position="4"/>
        <end position="159"/>
    </location>
</feature>
<keyword evidence="5" id="KW-1185">Reference proteome</keyword>
<dbReference type="PROSITE" id="PS51186">
    <property type="entry name" value="GNAT"/>
    <property type="match status" value="1"/>
</dbReference>
<dbReference type="AlphaFoldDB" id="A0A6I2GLG3"/>
<dbReference type="GO" id="GO:0016747">
    <property type="term" value="F:acyltransferase activity, transferring groups other than amino-acyl groups"/>
    <property type="evidence" value="ECO:0007669"/>
    <property type="project" value="InterPro"/>
</dbReference>
<evidence type="ECO:0000259" key="3">
    <source>
        <dbReference type="PROSITE" id="PS51186"/>
    </source>
</evidence>
<protein>
    <submittedName>
        <fullName evidence="4">GNAT family N-acetyltransferase</fullName>
    </submittedName>
</protein>
<organism evidence="4 5">
    <name type="scientific">Fundicoccus ignavus</name>
    <dbReference type="NCBI Taxonomy" id="2664442"/>
    <lineage>
        <taxon>Bacteria</taxon>
        <taxon>Bacillati</taxon>
        <taxon>Bacillota</taxon>
        <taxon>Bacilli</taxon>
        <taxon>Lactobacillales</taxon>
        <taxon>Aerococcaceae</taxon>
        <taxon>Fundicoccus</taxon>
    </lineage>
</organism>
<dbReference type="Pfam" id="PF00583">
    <property type="entry name" value="Acetyltransf_1"/>
    <property type="match status" value="1"/>
</dbReference>
<name>A0A6I2GLG3_9LACT</name>
<dbReference type="SUPFAM" id="SSF55729">
    <property type="entry name" value="Acyl-CoA N-acyltransferases (Nat)"/>
    <property type="match status" value="1"/>
</dbReference>
<evidence type="ECO:0000313" key="4">
    <source>
        <dbReference type="EMBL" id="MRI85398.1"/>
    </source>
</evidence>
<dbReference type="InterPro" id="IPR016181">
    <property type="entry name" value="Acyl_CoA_acyltransferase"/>
</dbReference>
<dbReference type="InterPro" id="IPR000182">
    <property type="entry name" value="GNAT_dom"/>
</dbReference>
<dbReference type="PANTHER" id="PTHR42919:SF8">
    <property type="entry name" value="N-ALPHA-ACETYLTRANSFERASE 50"/>
    <property type="match status" value="1"/>
</dbReference>
<proteinExistence type="predicted"/>
<dbReference type="Gene3D" id="3.40.630.30">
    <property type="match status" value="1"/>
</dbReference>
<evidence type="ECO:0000256" key="1">
    <source>
        <dbReference type="ARBA" id="ARBA00022679"/>
    </source>
</evidence>